<protein>
    <submittedName>
        <fullName evidence="1">Uncharacterized protein</fullName>
    </submittedName>
</protein>
<name>A0A517WBM1_9PLAN</name>
<gene>
    <name evidence="1" type="ORF">V6x_23560</name>
</gene>
<dbReference type="RefSeq" id="WP_145039797.1">
    <property type="nucleotide sequence ID" value="NZ_CP036347.1"/>
</dbReference>
<organism evidence="1 2">
    <name type="scientific">Gimesia chilikensis</name>
    <dbReference type="NCBI Taxonomy" id="2605989"/>
    <lineage>
        <taxon>Bacteria</taxon>
        <taxon>Pseudomonadati</taxon>
        <taxon>Planctomycetota</taxon>
        <taxon>Planctomycetia</taxon>
        <taxon>Planctomycetales</taxon>
        <taxon>Planctomycetaceae</taxon>
        <taxon>Gimesia</taxon>
    </lineage>
</organism>
<accession>A0A517WBM1</accession>
<proteinExistence type="predicted"/>
<dbReference type="EMBL" id="CP036347">
    <property type="protein sequence ID" value="QDU02651.1"/>
    <property type="molecule type" value="Genomic_DNA"/>
</dbReference>
<evidence type="ECO:0000313" key="2">
    <source>
        <dbReference type="Proteomes" id="UP000320722"/>
    </source>
</evidence>
<sequence>MSQHGPFKIWVELEEIIDDVWKEDVEDQYCNAIIEYENGDRIGLNIWSEALFNRCPTERFWYDNKIADGPDLIIKDFSIESIKATLSQLITEDNWLIGRGFPADDESDNFTHETQVAG</sequence>
<evidence type="ECO:0000313" key="1">
    <source>
        <dbReference type="EMBL" id="QDU02651.1"/>
    </source>
</evidence>
<dbReference type="Proteomes" id="UP000320722">
    <property type="component" value="Chromosome"/>
</dbReference>
<reference evidence="1 2" key="1">
    <citation type="submission" date="2019-02" db="EMBL/GenBank/DDBJ databases">
        <title>Deep-cultivation of Planctomycetes and their phenomic and genomic characterization uncovers novel biology.</title>
        <authorList>
            <person name="Wiegand S."/>
            <person name="Jogler M."/>
            <person name="Boedeker C."/>
            <person name="Pinto D."/>
            <person name="Vollmers J."/>
            <person name="Rivas-Marin E."/>
            <person name="Kohn T."/>
            <person name="Peeters S.H."/>
            <person name="Heuer A."/>
            <person name="Rast P."/>
            <person name="Oberbeckmann S."/>
            <person name="Bunk B."/>
            <person name="Jeske O."/>
            <person name="Meyerdierks A."/>
            <person name="Storesund J.E."/>
            <person name="Kallscheuer N."/>
            <person name="Luecker S."/>
            <person name="Lage O.M."/>
            <person name="Pohl T."/>
            <person name="Merkel B.J."/>
            <person name="Hornburger P."/>
            <person name="Mueller R.-W."/>
            <person name="Bruemmer F."/>
            <person name="Labrenz M."/>
            <person name="Spormann A.M."/>
            <person name="Op den Camp H."/>
            <person name="Overmann J."/>
            <person name="Amann R."/>
            <person name="Jetten M.S.M."/>
            <person name="Mascher T."/>
            <person name="Medema M.H."/>
            <person name="Devos D.P."/>
            <person name="Kaster A.-K."/>
            <person name="Ovreas L."/>
            <person name="Rohde M."/>
            <person name="Galperin M.Y."/>
            <person name="Jogler C."/>
        </authorList>
    </citation>
    <scope>NUCLEOTIDE SEQUENCE [LARGE SCALE GENOMIC DNA]</scope>
    <source>
        <strain evidence="1 2">V6</strain>
    </source>
</reference>
<dbReference type="AlphaFoldDB" id="A0A517WBM1"/>